<dbReference type="AlphaFoldDB" id="A0A8H7PJZ9"/>
<dbReference type="InterPro" id="IPR046347">
    <property type="entry name" value="bZIP_sf"/>
</dbReference>
<gene>
    <name evidence="6" type="ORF">INT43_001045</name>
</gene>
<comment type="subcellular location">
    <subcellularLocation>
        <location evidence="1">Nucleus</location>
    </subcellularLocation>
</comment>
<sequence length="478" mass="52267">MTIKSHANCNEPQSSSEKLSWTGRQQSTIMARPVILASYDNPLPYYNHLEETDKRKWEDDTEAASNIAKAQHTQAYEDSLSNHSQDEDSLDGDDDRGNGPRKPGRKPMENGTLLLEPDIKQKRKAQNRAAQRAFRERKERYVKELEAKIKSIEHAHLINTAQLMKENQQLKTVIQRLQCQNLGGAGGLPAIGFEFTLPQSPISNGQNLQPTTAQQSGKIPANKNGPKKKGLRKLVPIAPHPGNRNIAPGRPQPKLMPKPAVVQGIQLQSGASASIPLQKASDKLKALPDQTASMTIAANSSPEWGASPTSSVGSGSPTVNNNVHIPGSPETAPHSPLSNADSDNSLSDHGSASALRNLFGHGDDEEYYTLEDERSFFNLLKDHSASEAVNRLFEEPLFDLSGALNDTTLNQSMSMTTEALTEKNLKAQNAGQRKQDVSQLLASLQSNGSDHGSSDEDNVNNLAENKFANSNEIWQRRI</sequence>
<feature type="compositionally biased region" description="Low complexity" evidence="4">
    <location>
        <begin position="335"/>
        <end position="348"/>
    </location>
</feature>
<feature type="coiled-coil region" evidence="3">
    <location>
        <begin position="135"/>
        <end position="180"/>
    </location>
</feature>
<feature type="region of interest" description="Disordered" evidence="4">
    <location>
        <begin position="207"/>
        <end position="257"/>
    </location>
</feature>
<dbReference type="PANTHER" id="PTHR40621">
    <property type="entry name" value="TRANSCRIPTION FACTOR KAPC-RELATED"/>
    <property type="match status" value="1"/>
</dbReference>
<feature type="region of interest" description="Disordered" evidence="4">
    <location>
        <begin position="1"/>
        <end position="24"/>
    </location>
</feature>
<feature type="domain" description="BZIP" evidence="5">
    <location>
        <begin position="122"/>
        <end position="137"/>
    </location>
</feature>
<feature type="compositionally biased region" description="Polar residues" evidence="4">
    <location>
        <begin position="207"/>
        <end position="217"/>
    </location>
</feature>
<evidence type="ECO:0000256" key="4">
    <source>
        <dbReference type="SAM" id="MobiDB-lite"/>
    </source>
</evidence>
<dbReference type="CDD" id="cd14688">
    <property type="entry name" value="bZIP_YAP"/>
    <property type="match status" value="1"/>
</dbReference>
<protein>
    <recommendedName>
        <fullName evidence="5">BZIP domain-containing protein</fullName>
    </recommendedName>
</protein>
<feature type="region of interest" description="Disordered" evidence="4">
    <location>
        <begin position="445"/>
        <end position="464"/>
    </location>
</feature>
<dbReference type="GO" id="GO:0001228">
    <property type="term" value="F:DNA-binding transcription activator activity, RNA polymerase II-specific"/>
    <property type="evidence" value="ECO:0007669"/>
    <property type="project" value="TreeGrafter"/>
</dbReference>
<dbReference type="OrthoDB" id="2593073at2759"/>
<dbReference type="SUPFAM" id="SSF57959">
    <property type="entry name" value="Leucine zipper domain"/>
    <property type="match status" value="1"/>
</dbReference>
<dbReference type="GO" id="GO:0090575">
    <property type="term" value="C:RNA polymerase II transcription regulator complex"/>
    <property type="evidence" value="ECO:0007669"/>
    <property type="project" value="TreeGrafter"/>
</dbReference>
<accession>A0A8H7PJZ9</accession>
<evidence type="ECO:0000256" key="3">
    <source>
        <dbReference type="SAM" id="Coils"/>
    </source>
</evidence>
<keyword evidence="2" id="KW-0539">Nucleus</keyword>
<feature type="region of interest" description="Disordered" evidence="4">
    <location>
        <begin position="52"/>
        <end position="134"/>
    </location>
</feature>
<dbReference type="PANTHER" id="PTHR40621:SF6">
    <property type="entry name" value="AP-1-LIKE TRANSCRIPTION FACTOR YAP1-RELATED"/>
    <property type="match status" value="1"/>
</dbReference>
<evidence type="ECO:0000259" key="5">
    <source>
        <dbReference type="PROSITE" id="PS00036"/>
    </source>
</evidence>
<name>A0A8H7PJZ9_MORIS</name>
<keyword evidence="3" id="KW-0175">Coiled coil</keyword>
<dbReference type="Gene3D" id="1.20.5.170">
    <property type="match status" value="1"/>
</dbReference>
<dbReference type="InterPro" id="IPR050936">
    <property type="entry name" value="AP-1-like"/>
</dbReference>
<dbReference type="EMBL" id="JAEPQZ010000011">
    <property type="protein sequence ID" value="KAG2175398.1"/>
    <property type="molecule type" value="Genomic_DNA"/>
</dbReference>
<dbReference type="InterPro" id="IPR004827">
    <property type="entry name" value="bZIP"/>
</dbReference>
<reference evidence="6" key="1">
    <citation type="submission" date="2020-12" db="EMBL/GenBank/DDBJ databases">
        <title>Metabolic potential, ecology and presence of endohyphal bacteria is reflected in genomic diversity of Mucoromycotina.</title>
        <authorList>
            <person name="Muszewska A."/>
            <person name="Okrasinska A."/>
            <person name="Steczkiewicz K."/>
            <person name="Drgas O."/>
            <person name="Orlowska M."/>
            <person name="Perlinska-Lenart U."/>
            <person name="Aleksandrzak-Piekarczyk T."/>
            <person name="Szatraj K."/>
            <person name="Zielenkiewicz U."/>
            <person name="Pilsyk S."/>
            <person name="Malc E."/>
            <person name="Mieczkowski P."/>
            <person name="Kruszewska J.S."/>
            <person name="Biernat P."/>
            <person name="Pawlowska J."/>
        </authorList>
    </citation>
    <scope>NUCLEOTIDE SEQUENCE</scope>
    <source>
        <strain evidence="6">WA0000067209</strain>
    </source>
</reference>
<evidence type="ECO:0000313" key="6">
    <source>
        <dbReference type="EMBL" id="KAG2175398.1"/>
    </source>
</evidence>
<feature type="compositionally biased region" description="Low complexity" evidence="4">
    <location>
        <begin position="307"/>
        <end position="323"/>
    </location>
</feature>
<evidence type="ECO:0000313" key="7">
    <source>
        <dbReference type="Proteomes" id="UP000654370"/>
    </source>
</evidence>
<keyword evidence="7" id="KW-1185">Reference proteome</keyword>
<dbReference type="SMART" id="SM00338">
    <property type="entry name" value="BRLZ"/>
    <property type="match status" value="1"/>
</dbReference>
<feature type="compositionally biased region" description="Polar residues" evidence="4">
    <location>
        <begin position="71"/>
        <end position="83"/>
    </location>
</feature>
<dbReference type="GO" id="GO:0000976">
    <property type="term" value="F:transcription cis-regulatory region binding"/>
    <property type="evidence" value="ECO:0007669"/>
    <property type="project" value="InterPro"/>
</dbReference>
<dbReference type="Pfam" id="PF00170">
    <property type="entry name" value="bZIP_1"/>
    <property type="match status" value="1"/>
</dbReference>
<dbReference type="Proteomes" id="UP000654370">
    <property type="component" value="Unassembled WGS sequence"/>
</dbReference>
<organism evidence="6 7">
    <name type="scientific">Mortierella isabellina</name>
    <name type="common">Filamentous fungus</name>
    <name type="synonym">Umbelopsis isabellina</name>
    <dbReference type="NCBI Taxonomy" id="91625"/>
    <lineage>
        <taxon>Eukaryota</taxon>
        <taxon>Fungi</taxon>
        <taxon>Fungi incertae sedis</taxon>
        <taxon>Mucoromycota</taxon>
        <taxon>Mucoromycotina</taxon>
        <taxon>Umbelopsidomycetes</taxon>
        <taxon>Umbelopsidales</taxon>
        <taxon>Umbelopsidaceae</taxon>
        <taxon>Umbelopsis</taxon>
    </lineage>
</organism>
<proteinExistence type="predicted"/>
<dbReference type="PROSITE" id="PS00036">
    <property type="entry name" value="BZIP_BASIC"/>
    <property type="match status" value="1"/>
</dbReference>
<feature type="region of interest" description="Disordered" evidence="4">
    <location>
        <begin position="297"/>
        <end position="349"/>
    </location>
</feature>
<evidence type="ECO:0000256" key="1">
    <source>
        <dbReference type="ARBA" id="ARBA00004123"/>
    </source>
</evidence>
<comment type="caution">
    <text evidence="6">The sequence shown here is derived from an EMBL/GenBank/DDBJ whole genome shotgun (WGS) entry which is preliminary data.</text>
</comment>
<evidence type="ECO:0000256" key="2">
    <source>
        <dbReference type="ARBA" id="ARBA00023242"/>
    </source>
</evidence>